<gene>
    <name evidence="11" type="ORF">M6B38_180680</name>
</gene>
<comment type="caution">
    <text evidence="11">The sequence shown here is derived from an EMBL/GenBank/DDBJ whole genome shotgun (WGS) entry which is preliminary data.</text>
</comment>
<evidence type="ECO:0000313" key="11">
    <source>
        <dbReference type="EMBL" id="KAJ6805477.1"/>
    </source>
</evidence>
<dbReference type="PROSITE" id="PS50884">
    <property type="entry name" value="ZF_DOF_2"/>
    <property type="match status" value="1"/>
</dbReference>
<accession>A0AAX6EMU5</accession>
<reference evidence="11" key="1">
    <citation type="journal article" date="2023" name="GigaByte">
        <title>Genome assembly of the bearded iris, Iris pallida Lam.</title>
        <authorList>
            <person name="Bruccoleri R.E."/>
            <person name="Oakeley E.J."/>
            <person name="Faust A.M.E."/>
            <person name="Altorfer M."/>
            <person name="Dessus-Babus S."/>
            <person name="Burckhardt D."/>
            <person name="Oertli M."/>
            <person name="Naumann U."/>
            <person name="Petersen F."/>
            <person name="Wong J."/>
        </authorList>
    </citation>
    <scope>NUCLEOTIDE SEQUENCE</scope>
    <source>
        <strain evidence="11">GSM-AAB239-AS_SAM_17_03QT</strain>
    </source>
</reference>
<keyword evidence="7 8" id="KW-0539">Nucleus</keyword>
<dbReference type="GO" id="GO:0008270">
    <property type="term" value="F:zinc ion binding"/>
    <property type="evidence" value="ECO:0007669"/>
    <property type="project" value="UniProtKB-KW"/>
</dbReference>
<dbReference type="Proteomes" id="UP001140949">
    <property type="component" value="Unassembled WGS sequence"/>
</dbReference>
<protein>
    <recommendedName>
        <fullName evidence="9">Dof zinc finger protein</fullName>
    </recommendedName>
</protein>
<reference evidence="11" key="2">
    <citation type="submission" date="2023-04" db="EMBL/GenBank/DDBJ databases">
        <authorList>
            <person name="Bruccoleri R.E."/>
            <person name="Oakeley E.J."/>
            <person name="Faust A.-M."/>
            <person name="Dessus-Babus S."/>
            <person name="Altorfer M."/>
            <person name="Burckhardt D."/>
            <person name="Oertli M."/>
            <person name="Naumann U."/>
            <person name="Petersen F."/>
            <person name="Wong J."/>
        </authorList>
    </citation>
    <scope>NUCLEOTIDE SEQUENCE</scope>
    <source>
        <strain evidence="11">GSM-AAB239-AS_SAM_17_03QT</strain>
        <tissue evidence="11">Leaf</tissue>
    </source>
</reference>
<evidence type="ECO:0000256" key="1">
    <source>
        <dbReference type="ARBA" id="ARBA00022723"/>
    </source>
</evidence>
<keyword evidence="4 9" id="KW-0805">Transcription regulation</keyword>
<evidence type="ECO:0000256" key="9">
    <source>
        <dbReference type="RuleBase" id="RU369094"/>
    </source>
</evidence>
<dbReference type="Pfam" id="PF02701">
    <property type="entry name" value="Zn_ribbon_Dof"/>
    <property type="match status" value="1"/>
</dbReference>
<dbReference type="GO" id="GO:0005634">
    <property type="term" value="C:nucleus"/>
    <property type="evidence" value="ECO:0007669"/>
    <property type="project" value="UniProtKB-SubCell"/>
</dbReference>
<sequence length="303" mass="32726">MIQELLGVAVEERKMSTTPGPLVVDTSPTTSVVSSPSSAPPENLCCPRCDSPNTKFCYYNNYNLTQPRHFCKTCRRYWTKGGALRNVPIGGGCRKMRAAASVIPSSTASSRSGGCKPTRSVAGQVLPGTGGGHELNLDLLPSLWGSCSMPHSSQLLALLRANQLHQNPNHNYHDTSDPLGQICNNNSFLGRNDSKYQYQHQQQQQQQQNHLFGNAPTGSGIQELYQRLRAPANCGSNDNIQWFSNNVGSGPSSSAVTSTMATTTTTTTASILEPLPLFSGGELGYWNPAMSWADLPMPNGAFF</sequence>
<keyword evidence="3 9" id="KW-0862">Zinc</keyword>
<evidence type="ECO:0000256" key="8">
    <source>
        <dbReference type="PROSITE-ProRule" id="PRU00071"/>
    </source>
</evidence>
<evidence type="ECO:0000313" key="12">
    <source>
        <dbReference type="Proteomes" id="UP001140949"/>
    </source>
</evidence>
<dbReference type="AlphaFoldDB" id="A0AAX6EMU5"/>
<keyword evidence="1 9" id="KW-0479">Metal-binding</keyword>
<organism evidence="11 12">
    <name type="scientific">Iris pallida</name>
    <name type="common">Sweet iris</name>
    <dbReference type="NCBI Taxonomy" id="29817"/>
    <lineage>
        <taxon>Eukaryota</taxon>
        <taxon>Viridiplantae</taxon>
        <taxon>Streptophyta</taxon>
        <taxon>Embryophyta</taxon>
        <taxon>Tracheophyta</taxon>
        <taxon>Spermatophyta</taxon>
        <taxon>Magnoliopsida</taxon>
        <taxon>Liliopsida</taxon>
        <taxon>Asparagales</taxon>
        <taxon>Iridaceae</taxon>
        <taxon>Iridoideae</taxon>
        <taxon>Irideae</taxon>
        <taxon>Iris</taxon>
    </lineage>
</organism>
<evidence type="ECO:0000256" key="4">
    <source>
        <dbReference type="ARBA" id="ARBA00023015"/>
    </source>
</evidence>
<keyword evidence="12" id="KW-1185">Reference proteome</keyword>
<dbReference type="InterPro" id="IPR045174">
    <property type="entry name" value="Dof"/>
</dbReference>
<evidence type="ECO:0000256" key="6">
    <source>
        <dbReference type="ARBA" id="ARBA00023163"/>
    </source>
</evidence>
<comment type="function">
    <text evidence="9">Transcription factor that binds specifically to a 5'-AA[AG]G-3' consensus core sequence.</text>
</comment>
<keyword evidence="6 9" id="KW-0804">Transcription</keyword>
<comment type="subcellular location">
    <subcellularLocation>
        <location evidence="8 9">Nucleus</location>
    </subcellularLocation>
</comment>
<evidence type="ECO:0000256" key="3">
    <source>
        <dbReference type="ARBA" id="ARBA00022833"/>
    </source>
</evidence>
<dbReference type="GO" id="GO:0003677">
    <property type="term" value="F:DNA binding"/>
    <property type="evidence" value="ECO:0007669"/>
    <property type="project" value="UniProtKB-UniRule"/>
</dbReference>
<evidence type="ECO:0000256" key="5">
    <source>
        <dbReference type="ARBA" id="ARBA00023125"/>
    </source>
</evidence>
<feature type="domain" description="Dof-type" evidence="10">
    <location>
        <begin position="44"/>
        <end position="98"/>
    </location>
</feature>
<name>A0AAX6EMU5_IRIPA</name>
<evidence type="ECO:0000256" key="7">
    <source>
        <dbReference type="ARBA" id="ARBA00023242"/>
    </source>
</evidence>
<keyword evidence="5 8" id="KW-0238">DNA-binding</keyword>
<dbReference type="PANTHER" id="PTHR31992:SF289">
    <property type="entry name" value="DOF ZINC FINGER PROTEIN"/>
    <property type="match status" value="1"/>
</dbReference>
<dbReference type="EMBL" id="JANAVB010035418">
    <property type="protein sequence ID" value="KAJ6805477.1"/>
    <property type="molecule type" value="Genomic_DNA"/>
</dbReference>
<dbReference type="PANTHER" id="PTHR31992">
    <property type="entry name" value="DOF ZINC FINGER PROTEIN DOF1.4-RELATED"/>
    <property type="match status" value="1"/>
</dbReference>
<proteinExistence type="predicted"/>
<dbReference type="GO" id="GO:0003700">
    <property type="term" value="F:DNA-binding transcription factor activity"/>
    <property type="evidence" value="ECO:0007669"/>
    <property type="project" value="UniProtKB-UniRule"/>
</dbReference>
<evidence type="ECO:0000256" key="2">
    <source>
        <dbReference type="ARBA" id="ARBA00022771"/>
    </source>
</evidence>
<keyword evidence="2 8" id="KW-0863">Zinc-finger</keyword>
<dbReference type="PROSITE" id="PS01361">
    <property type="entry name" value="ZF_DOF_1"/>
    <property type="match status" value="1"/>
</dbReference>
<dbReference type="InterPro" id="IPR003851">
    <property type="entry name" value="Znf_Dof"/>
</dbReference>
<evidence type="ECO:0000259" key="10">
    <source>
        <dbReference type="PROSITE" id="PS50884"/>
    </source>
</evidence>